<feature type="transmembrane region" description="Helical" evidence="2">
    <location>
        <begin position="994"/>
        <end position="1015"/>
    </location>
</feature>
<feature type="compositionally biased region" description="Basic and acidic residues" evidence="1">
    <location>
        <begin position="564"/>
        <end position="576"/>
    </location>
</feature>
<feature type="compositionally biased region" description="Basic residues" evidence="1">
    <location>
        <begin position="728"/>
        <end position="746"/>
    </location>
</feature>
<name>A0ABR3F0I8_9AGAR</name>
<feature type="compositionally biased region" description="Low complexity" evidence="1">
    <location>
        <begin position="127"/>
        <end position="141"/>
    </location>
</feature>
<reference evidence="3 4" key="1">
    <citation type="submission" date="2024-02" db="EMBL/GenBank/DDBJ databases">
        <title>A draft genome for the cacao thread blight pathogen Marasmius crinis-equi.</title>
        <authorList>
            <person name="Cohen S.P."/>
            <person name="Baruah I.K."/>
            <person name="Amoako-Attah I."/>
            <person name="Bukari Y."/>
            <person name="Meinhardt L.W."/>
            <person name="Bailey B.A."/>
        </authorList>
    </citation>
    <scope>NUCLEOTIDE SEQUENCE [LARGE SCALE GENOMIC DNA]</scope>
    <source>
        <strain evidence="3 4">GH-76</strain>
    </source>
</reference>
<feature type="region of interest" description="Disordered" evidence="1">
    <location>
        <begin position="1"/>
        <end position="282"/>
    </location>
</feature>
<keyword evidence="2" id="KW-0472">Membrane</keyword>
<proteinExistence type="predicted"/>
<feature type="transmembrane region" description="Helical" evidence="2">
    <location>
        <begin position="1108"/>
        <end position="1129"/>
    </location>
</feature>
<feature type="compositionally biased region" description="Low complexity" evidence="1">
    <location>
        <begin position="62"/>
        <end position="73"/>
    </location>
</feature>
<feature type="compositionally biased region" description="Basic and acidic residues" evidence="1">
    <location>
        <begin position="217"/>
        <end position="238"/>
    </location>
</feature>
<keyword evidence="2" id="KW-0812">Transmembrane</keyword>
<feature type="transmembrane region" description="Helical" evidence="2">
    <location>
        <begin position="957"/>
        <end position="982"/>
    </location>
</feature>
<keyword evidence="2" id="KW-1133">Transmembrane helix</keyword>
<feature type="transmembrane region" description="Helical" evidence="2">
    <location>
        <begin position="919"/>
        <end position="936"/>
    </location>
</feature>
<feature type="transmembrane region" description="Helical" evidence="2">
    <location>
        <begin position="1061"/>
        <end position="1088"/>
    </location>
</feature>
<organism evidence="3 4">
    <name type="scientific">Marasmius crinis-equi</name>
    <dbReference type="NCBI Taxonomy" id="585013"/>
    <lineage>
        <taxon>Eukaryota</taxon>
        <taxon>Fungi</taxon>
        <taxon>Dikarya</taxon>
        <taxon>Basidiomycota</taxon>
        <taxon>Agaricomycotina</taxon>
        <taxon>Agaricomycetes</taxon>
        <taxon>Agaricomycetidae</taxon>
        <taxon>Agaricales</taxon>
        <taxon>Marasmiineae</taxon>
        <taxon>Marasmiaceae</taxon>
        <taxon>Marasmius</taxon>
    </lineage>
</organism>
<feature type="compositionally biased region" description="Basic and acidic residues" evidence="1">
    <location>
        <begin position="175"/>
        <end position="200"/>
    </location>
</feature>
<gene>
    <name evidence="3" type="ORF">V5O48_013414</name>
</gene>
<keyword evidence="4" id="KW-1185">Reference proteome</keyword>
<evidence type="ECO:0000313" key="3">
    <source>
        <dbReference type="EMBL" id="KAL0568569.1"/>
    </source>
</evidence>
<dbReference type="EMBL" id="JBAHYK010001305">
    <property type="protein sequence ID" value="KAL0568569.1"/>
    <property type="molecule type" value="Genomic_DNA"/>
</dbReference>
<protein>
    <submittedName>
        <fullName evidence="3">Uncharacterized protein</fullName>
    </submittedName>
</protein>
<comment type="caution">
    <text evidence="3">The sequence shown here is derived from an EMBL/GenBank/DDBJ whole genome shotgun (WGS) entry which is preliminary data.</text>
</comment>
<feature type="compositionally biased region" description="Pro residues" evidence="1">
    <location>
        <begin position="360"/>
        <end position="373"/>
    </location>
</feature>
<feature type="compositionally biased region" description="Basic and acidic residues" evidence="1">
    <location>
        <begin position="33"/>
        <end position="53"/>
    </location>
</feature>
<feature type="compositionally biased region" description="Basic and acidic residues" evidence="1">
    <location>
        <begin position="1"/>
        <end position="10"/>
    </location>
</feature>
<evidence type="ECO:0000256" key="1">
    <source>
        <dbReference type="SAM" id="MobiDB-lite"/>
    </source>
</evidence>
<feature type="region of interest" description="Disordered" evidence="1">
    <location>
        <begin position="728"/>
        <end position="750"/>
    </location>
</feature>
<feature type="compositionally biased region" description="Pro residues" evidence="1">
    <location>
        <begin position="256"/>
        <end position="273"/>
    </location>
</feature>
<feature type="compositionally biased region" description="Polar residues" evidence="1">
    <location>
        <begin position="321"/>
        <end position="339"/>
    </location>
</feature>
<sequence length="1131" mass="123268">MSSQSPEKKATFRSRMGTVMRRTSSVVTLGNAGHHDNKEHKDKEHKEHKEHAPTKLSSMFRRPSVASSSETSSVGGGGGSSRPSIEIAVPTSSPAPSSQAQHHDLNQGSVAPASVIPSPIAESPAREQAASEQDLADAAAAKQRTGTGAVGVASPLSKVIAPEPEIVPMDFGAPTEEKRQPEPEHQPQNEDAPKFFDHPHTAGPGVFVDEPDAMSIRSHEHLGHHEHQGQEHEEEHAPHAPPPELGFSDAITDTHPPLPNPHPPTLLAPPMPDSPELKTSVEEPSYFTVSAPAPIIVSAFQPSGSRAGSLHEAILQNTMGDNAVSDTGTEAALSSQTTPRPLGSTADAENSNVFYAYVPPSGPPPGLAIPQPEPKSKPKTPEANPIVIQIPNTHQQAQPPSSQPPSAQPHIQIREPVAQPVVIQIPHPEESQPTSAKAHVQVPMNPMPEPRMSGSVPPGFPQAEVKPGYQGQEPPKSSPIPIPVVFAHDPWAQERSSKPKDGPNGHAASADDSDDPFADRHQVPTYPQVTVVEYPLPAFHEVIPDRPLKEPPSMGTLRGGTDSGHNDPAEYSDHKPLLSVPPPPPPRRQVRGGYMSDSEVISAPGSALPHVVNLSSMDGDSIRSTDYYSRNQYQYRQDHQPPHDYASYMPQSRLAYLGFIEFPLPDGGVYYIHATRRVVVDGDLKREGRADELNRYLNAGFDSAVWDARTGCAEPGWELWLKERERQKKKKPVVKGGKKAKTKGKARMTGDEQETVEFARYWVDHKGRRVIVDPDTVPPKERGTVDDTLDAEYRYWSYMEDHPAHTSLPTNARKDAMDVLNWTWSDRLLRPSNASSPFTQDECKHLLDHLKSFGDMRNDPSNSGIQSFVHTRVVARVLMRSTQWRQATFRPHKPFPQDVPNTKRHVVHPTPPVPFRKRFLDFIVSIFFLGVPYIFMNRMHPARFLDEEGGMNVLRGAAAPMMVIGACTCLVAAIILSASVTFLSLPGLDAISRVVGLVSALLATFSMIATVIAVFKYKSDLERSFSPLAAFSGYGSSYGTIPSAGFGSGAGEGMMLHSRRIVILSLPLTLLIYSVIAFVSGIVLYSFFGKVTDVQPGTLARHFESYTQWSVVGVLGGLAGVLFTAMLMLRK</sequence>
<accession>A0ABR3F0I8</accession>
<evidence type="ECO:0000313" key="4">
    <source>
        <dbReference type="Proteomes" id="UP001465976"/>
    </source>
</evidence>
<feature type="region of interest" description="Disordered" evidence="1">
    <location>
        <begin position="543"/>
        <end position="587"/>
    </location>
</feature>
<feature type="region of interest" description="Disordered" evidence="1">
    <location>
        <begin position="321"/>
        <end position="521"/>
    </location>
</feature>
<feature type="compositionally biased region" description="Basic and acidic residues" evidence="1">
    <location>
        <begin position="491"/>
        <end position="503"/>
    </location>
</feature>
<feature type="compositionally biased region" description="Low complexity" evidence="1">
    <location>
        <begin position="81"/>
        <end position="100"/>
    </location>
</feature>
<evidence type="ECO:0000256" key="2">
    <source>
        <dbReference type="SAM" id="Phobius"/>
    </source>
</evidence>
<dbReference type="Proteomes" id="UP001465976">
    <property type="component" value="Unassembled WGS sequence"/>
</dbReference>